<proteinExistence type="predicted"/>
<evidence type="ECO:0000313" key="3">
    <source>
        <dbReference type="Proteomes" id="UP000799753"/>
    </source>
</evidence>
<reference evidence="2" key="1">
    <citation type="journal article" date="2020" name="Stud. Mycol.">
        <title>101 Dothideomycetes genomes: a test case for predicting lifestyles and emergence of pathogens.</title>
        <authorList>
            <person name="Haridas S."/>
            <person name="Albert R."/>
            <person name="Binder M."/>
            <person name="Bloem J."/>
            <person name="Labutti K."/>
            <person name="Salamov A."/>
            <person name="Andreopoulos B."/>
            <person name="Baker S."/>
            <person name="Barry K."/>
            <person name="Bills G."/>
            <person name="Bluhm B."/>
            <person name="Cannon C."/>
            <person name="Castanera R."/>
            <person name="Culley D."/>
            <person name="Daum C."/>
            <person name="Ezra D."/>
            <person name="Gonzalez J."/>
            <person name="Henrissat B."/>
            <person name="Kuo A."/>
            <person name="Liang C."/>
            <person name="Lipzen A."/>
            <person name="Lutzoni F."/>
            <person name="Magnuson J."/>
            <person name="Mondo S."/>
            <person name="Nolan M."/>
            <person name="Ohm R."/>
            <person name="Pangilinan J."/>
            <person name="Park H.-J."/>
            <person name="Ramirez L."/>
            <person name="Alfaro M."/>
            <person name="Sun H."/>
            <person name="Tritt A."/>
            <person name="Yoshinaga Y."/>
            <person name="Zwiers L.-H."/>
            <person name="Turgeon B."/>
            <person name="Goodwin S."/>
            <person name="Spatafora J."/>
            <person name="Crous P."/>
            <person name="Grigoriev I."/>
        </authorList>
    </citation>
    <scope>NUCLEOTIDE SEQUENCE</scope>
    <source>
        <strain evidence="2">CBS 473.64</strain>
    </source>
</reference>
<protein>
    <submittedName>
        <fullName evidence="2">Uncharacterized protein</fullName>
    </submittedName>
</protein>
<keyword evidence="1" id="KW-0472">Membrane</keyword>
<name>A0A6A6RF43_9PLEO</name>
<gene>
    <name evidence="2" type="ORF">P280DRAFT_474918</name>
</gene>
<keyword evidence="1" id="KW-1133">Transmembrane helix</keyword>
<organism evidence="2 3">
    <name type="scientific">Massarina eburnea CBS 473.64</name>
    <dbReference type="NCBI Taxonomy" id="1395130"/>
    <lineage>
        <taxon>Eukaryota</taxon>
        <taxon>Fungi</taxon>
        <taxon>Dikarya</taxon>
        <taxon>Ascomycota</taxon>
        <taxon>Pezizomycotina</taxon>
        <taxon>Dothideomycetes</taxon>
        <taxon>Pleosporomycetidae</taxon>
        <taxon>Pleosporales</taxon>
        <taxon>Massarineae</taxon>
        <taxon>Massarinaceae</taxon>
        <taxon>Massarina</taxon>
    </lineage>
</organism>
<evidence type="ECO:0000256" key="1">
    <source>
        <dbReference type="SAM" id="Phobius"/>
    </source>
</evidence>
<feature type="non-terminal residue" evidence="2">
    <location>
        <position position="86"/>
    </location>
</feature>
<dbReference type="Proteomes" id="UP000799753">
    <property type="component" value="Unassembled WGS sequence"/>
</dbReference>
<feature type="transmembrane region" description="Helical" evidence="1">
    <location>
        <begin position="59"/>
        <end position="79"/>
    </location>
</feature>
<evidence type="ECO:0000313" key="2">
    <source>
        <dbReference type="EMBL" id="KAF2634049.1"/>
    </source>
</evidence>
<sequence length="86" mass="10091">MPRSDKLLVDHRHRYTIFRKLASQAQKKKRKRRKKEYRTIPGCPCSLSPGIVDSHHHGGLMLLITIVIVLHILSIMQIAREKPRMR</sequence>
<keyword evidence="3" id="KW-1185">Reference proteome</keyword>
<dbReference type="AlphaFoldDB" id="A0A6A6RF43"/>
<keyword evidence="1" id="KW-0812">Transmembrane</keyword>
<accession>A0A6A6RF43</accession>
<dbReference type="EMBL" id="MU006889">
    <property type="protein sequence ID" value="KAF2634049.1"/>
    <property type="molecule type" value="Genomic_DNA"/>
</dbReference>